<organism evidence="1 2">
    <name type="scientific">Beijerinckia indica subsp. indica (strain ATCC 9039 / DSM 1715 / NCIMB 8712)</name>
    <dbReference type="NCBI Taxonomy" id="395963"/>
    <lineage>
        <taxon>Bacteria</taxon>
        <taxon>Pseudomonadati</taxon>
        <taxon>Pseudomonadota</taxon>
        <taxon>Alphaproteobacteria</taxon>
        <taxon>Hyphomicrobiales</taxon>
        <taxon>Beijerinckiaceae</taxon>
        <taxon>Beijerinckia</taxon>
    </lineage>
</organism>
<evidence type="ECO:0000313" key="1">
    <source>
        <dbReference type="EMBL" id="ACB96031.1"/>
    </source>
</evidence>
<evidence type="ECO:0000313" key="2">
    <source>
        <dbReference type="Proteomes" id="UP000001695"/>
    </source>
</evidence>
<dbReference type="KEGG" id="bid:Bind_2422"/>
<reference evidence="1 2" key="2">
    <citation type="journal article" date="2010" name="J. Bacteriol.">
        <title>Complete genome sequence of Beijerinckia indica subsp. indica.</title>
        <authorList>
            <person name="Tamas I."/>
            <person name="Dedysh S.N."/>
            <person name="Liesack W."/>
            <person name="Stott M.B."/>
            <person name="Alam M."/>
            <person name="Murrell J.C."/>
            <person name="Dunfield P.F."/>
        </authorList>
    </citation>
    <scope>NUCLEOTIDE SEQUENCE [LARGE SCALE GENOMIC DNA]</scope>
    <source>
        <strain evidence="2">ATCC 9039 / DSM 1715 / NCIMB 8712</strain>
    </source>
</reference>
<dbReference type="STRING" id="395963.Bind_2422"/>
<proteinExistence type="predicted"/>
<dbReference type="AlphaFoldDB" id="B2IHY8"/>
<dbReference type="RefSeq" id="WP_012385384.1">
    <property type="nucleotide sequence ID" value="NC_010581.1"/>
</dbReference>
<dbReference type="EMBL" id="CP001016">
    <property type="protein sequence ID" value="ACB96031.1"/>
    <property type="molecule type" value="Genomic_DNA"/>
</dbReference>
<dbReference type="Proteomes" id="UP000001695">
    <property type="component" value="Chromosome"/>
</dbReference>
<reference evidence="2" key="1">
    <citation type="submission" date="2008-03" db="EMBL/GenBank/DDBJ databases">
        <title>Complete sequence of chromosome of Beijerinckia indica subsp. indica ATCC 9039.</title>
        <authorList>
            <consortium name="US DOE Joint Genome Institute"/>
            <person name="Copeland A."/>
            <person name="Lucas S."/>
            <person name="Lapidus A."/>
            <person name="Glavina del Rio T."/>
            <person name="Dalin E."/>
            <person name="Tice H."/>
            <person name="Bruce D."/>
            <person name="Goodwin L."/>
            <person name="Pitluck S."/>
            <person name="LaButti K."/>
            <person name="Schmutz J."/>
            <person name="Larimer F."/>
            <person name="Land M."/>
            <person name="Hauser L."/>
            <person name="Kyrpides N."/>
            <person name="Mikhailova N."/>
            <person name="Dunfield P.F."/>
            <person name="Dedysh S.N."/>
            <person name="Liesack W."/>
            <person name="Saw J.H."/>
            <person name="Alam M."/>
            <person name="Chen Y."/>
            <person name="Murrell J.C."/>
            <person name="Richardson P."/>
        </authorList>
    </citation>
    <scope>NUCLEOTIDE SEQUENCE [LARGE SCALE GENOMIC DNA]</scope>
    <source>
        <strain evidence="2">ATCC 9039 / DSM 1715 / NCIMB 8712</strain>
    </source>
</reference>
<accession>B2IHY8</accession>
<gene>
    <name evidence="1" type="ordered locus">Bind_2422</name>
</gene>
<keyword evidence="2" id="KW-1185">Reference proteome</keyword>
<dbReference type="HOGENOM" id="CLU_2271893_0_0_5"/>
<protein>
    <submittedName>
        <fullName evidence="1">Uncharacterized protein</fullName>
    </submittedName>
</protein>
<dbReference type="OrthoDB" id="9850944at2"/>
<name>B2IHY8_BEII9</name>
<sequence length="102" mass="11268">MAQRGRPKQWNDGKIARLGMLIGAGWSCARIAEEMGSTQDAVRACARRLRLRFTNVPAVVALPGFQMAAAIRGKMRDDLIVEVLSILDSDRALLENVIDDRC</sequence>